<evidence type="ECO:0000256" key="1">
    <source>
        <dbReference type="SAM" id="Phobius"/>
    </source>
</evidence>
<name>A0A0V1FH46_TRIPS</name>
<keyword evidence="1" id="KW-0472">Membrane</keyword>
<evidence type="ECO:0000313" key="3">
    <source>
        <dbReference type="Proteomes" id="UP000054995"/>
    </source>
</evidence>
<accession>A0A0V1FH46</accession>
<organism evidence="2 3">
    <name type="scientific">Trichinella pseudospiralis</name>
    <name type="common">Parasitic roundworm</name>
    <dbReference type="NCBI Taxonomy" id="6337"/>
    <lineage>
        <taxon>Eukaryota</taxon>
        <taxon>Metazoa</taxon>
        <taxon>Ecdysozoa</taxon>
        <taxon>Nematoda</taxon>
        <taxon>Enoplea</taxon>
        <taxon>Dorylaimia</taxon>
        <taxon>Trichinellida</taxon>
        <taxon>Trichinellidae</taxon>
        <taxon>Trichinella</taxon>
    </lineage>
</organism>
<keyword evidence="3" id="KW-1185">Reference proteome</keyword>
<dbReference type="Proteomes" id="UP000054995">
    <property type="component" value="Unassembled WGS sequence"/>
</dbReference>
<dbReference type="EMBL" id="JYDT01000093">
    <property type="protein sequence ID" value="KRY85321.1"/>
    <property type="molecule type" value="Genomic_DNA"/>
</dbReference>
<protein>
    <submittedName>
        <fullName evidence="2">Uncharacterized protein</fullName>
    </submittedName>
</protein>
<keyword evidence="1" id="KW-0812">Transmembrane</keyword>
<dbReference type="AlphaFoldDB" id="A0A0V1FH46"/>
<evidence type="ECO:0000313" key="2">
    <source>
        <dbReference type="EMBL" id="KRY85321.1"/>
    </source>
</evidence>
<feature type="transmembrane region" description="Helical" evidence="1">
    <location>
        <begin position="18"/>
        <end position="38"/>
    </location>
</feature>
<keyword evidence="1" id="KW-1133">Transmembrane helix</keyword>
<gene>
    <name evidence="2" type="ORF">T4D_10083</name>
</gene>
<comment type="caution">
    <text evidence="2">The sequence shown here is derived from an EMBL/GenBank/DDBJ whole genome shotgun (WGS) entry which is preliminary data.</text>
</comment>
<sequence length="128" mass="15789">MQITIAIKVRYYQITEKYLAFLLVSLLFKMVHTYMVKLMKQKKVKTRMTPCKSRMAFRRTRNEKRERSNPLKTGFWRCIMQITIAIKNMIKRRRHFFHLIKRMKQRKREANYGRHFDKQDIHAEACFD</sequence>
<proteinExistence type="predicted"/>
<reference evidence="2 3" key="1">
    <citation type="submission" date="2015-01" db="EMBL/GenBank/DDBJ databases">
        <title>Evolution of Trichinella species and genotypes.</title>
        <authorList>
            <person name="Korhonen P.K."/>
            <person name="Edoardo P."/>
            <person name="Giuseppe L.R."/>
            <person name="Gasser R.B."/>
        </authorList>
    </citation>
    <scope>NUCLEOTIDE SEQUENCE [LARGE SCALE GENOMIC DNA]</scope>
    <source>
        <strain evidence="2">ISS470</strain>
    </source>
</reference>